<accession>A0A8S5SNC6</accession>
<proteinExistence type="predicted"/>
<organism evidence="2">
    <name type="scientific">Siphoviridae sp. ct7Qv4</name>
    <dbReference type="NCBI Taxonomy" id="2827786"/>
    <lineage>
        <taxon>Viruses</taxon>
        <taxon>Duplodnaviria</taxon>
        <taxon>Heunggongvirae</taxon>
        <taxon>Uroviricota</taxon>
        <taxon>Caudoviricetes</taxon>
    </lineage>
</organism>
<protein>
    <submittedName>
        <fullName evidence="2">Helix-turn-helix domain protein</fullName>
    </submittedName>
</protein>
<reference evidence="2" key="1">
    <citation type="journal article" date="2021" name="Proc. Natl. Acad. Sci. U.S.A.">
        <title>A Catalog of Tens of Thousands of Viruses from Human Metagenomes Reveals Hidden Associations with Chronic Diseases.</title>
        <authorList>
            <person name="Tisza M.J."/>
            <person name="Buck C.B."/>
        </authorList>
    </citation>
    <scope>NUCLEOTIDE SEQUENCE</scope>
    <source>
        <strain evidence="2">Ct7Qv4</strain>
    </source>
</reference>
<name>A0A8S5SNC6_9CAUD</name>
<sequence>MKLTNQQRRIIRYCKEFGGITAWEAAKDLGIMQLGTRIFELKAMGFEIADTWIDDVNRYGDKIRYKRYFILGANDD</sequence>
<evidence type="ECO:0000313" key="2">
    <source>
        <dbReference type="EMBL" id="DAF52307.1"/>
    </source>
</evidence>
<dbReference type="InterPro" id="IPR055245">
    <property type="entry name" value="HTH_proteobacteria"/>
</dbReference>
<dbReference type="EMBL" id="BK032632">
    <property type="protein sequence ID" value="DAF52307.1"/>
    <property type="molecule type" value="Genomic_DNA"/>
</dbReference>
<dbReference type="Pfam" id="PF14090">
    <property type="entry name" value="HTH_39"/>
    <property type="match status" value="1"/>
</dbReference>
<evidence type="ECO:0000259" key="1">
    <source>
        <dbReference type="Pfam" id="PF14090"/>
    </source>
</evidence>
<feature type="domain" description="Winged helix-turn-helix" evidence="1">
    <location>
        <begin position="6"/>
        <end position="70"/>
    </location>
</feature>